<dbReference type="InterPro" id="IPR050268">
    <property type="entry name" value="NADH-dep_flavin_reductase"/>
</dbReference>
<dbReference type="EMBL" id="JASJEX010000002">
    <property type="protein sequence ID" value="MDJ1129395.1"/>
    <property type="molecule type" value="Genomic_DNA"/>
</dbReference>
<dbReference type="InterPro" id="IPR012349">
    <property type="entry name" value="Split_barrel_FMN-bd"/>
</dbReference>
<organism evidence="3 4">
    <name type="scientific">Kribbibacterium absianum</name>
    <dbReference type="NCBI Taxonomy" id="3044210"/>
    <lineage>
        <taxon>Bacteria</taxon>
        <taxon>Bacillati</taxon>
        <taxon>Actinomycetota</taxon>
        <taxon>Coriobacteriia</taxon>
        <taxon>Coriobacteriales</taxon>
        <taxon>Kribbibacteriaceae</taxon>
        <taxon>Kribbibacterium</taxon>
    </lineage>
</organism>
<dbReference type="SMART" id="SM00903">
    <property type="entry name" value="Flavin_Reduct"/>
    <property type="match status" value="1"/>
</dbReference>
<dbReference type="InterPro" id="IPR002563">
    <property type="entry name" value="Flavin_Rdtase-like_dom"/>
</dbReference>
<gene>
    <name evidence="3" type="ORF">QJ043_04790</name>
</gene>
<evidence type="ECO:0000256" key="1">
    <source>
        <dbReference type="ARBA" id="ARBA00023002"/>
    </source>
</evidence>
<evidence type="ECO:0000313" key="3">
    <source>
        <dbReference type="EMBL" id="MDJ1129395.1"/>
    </source>
</evidence>
<protein>
    <submittedName>
        <fullName evidence="3">Flavin reductase family protein</fullName>
    </submittedName>
</protein>
<dbReference type="PANTHER" id="PTHR30466">
    <property type="entry name" value="FLAVIN REDUCTASE"/>
    <property type="match status" value="1"/>
</dbReference>
<dbReference type="RefSeq" id="WP_283713529.1">
    <property type="nucleotide sequence ID" value="NZ_JASJEW010000005.1"/>
</dbReference>
<keyword evidence="4" id="KW-1185">Reference proteome</keyword>
<evidence type="ECO:0000313" key="4">
    <source>
        <dbReference type="Proteomes" id="UP001431693"/>
    </source>
</evidence>
<dbReference type="Pfam" id="PF01613">
    <property type="entry name" value="Flavin_Reduct"/>
    <property type="match status" value="1"/>
</dbReference>
<proteinExistence type="predicted"/>
<sequence>MVDPTVLFTLSYGLYIVSSASEDGDAGCIINTATQVTSSPIQVMVALNKDNVTCQRIVESGHFALTMLDETSDMPFIGRFGFRNSNDFKKFEGIECRRDQFGDPWTPEHACGMLGCAVAQTVDVGTHLLFVGEVTETEHLSKEKPLTYAYYHGVLKGKTPPKASSYVAE</sequence>
<dbReference type="Gene3D" id="2.30.110.10">
    <property type="entry name" value="Electron Transport, Fmn-binding Protein, Chain A"/>
    <property type="match status" value="1"/>
</dbReference>
<feature type="domain" description="Flavin reductase like" evidence="2">
    <location>
        <begin position="7"/>
        <end position="153"/>
    </location>
</feature>
<evidence type="ECO:0000259" key="2">
    <source>
        <dbReference type="SMART" id="SM00903"/>
    </source>
</evidence>
<dbReference type="PANTHER" id="PTHR30466:SF1">
    <property type="entry name" value="FMN REDUCTASE (NADH) RUTF"/>
    <property type="match status" value="1"/>
</dbReference>
<dbReference type="Proteomes" id="UP001431693">
    <property type="component" value="Unassembled WGS sequence"/>
</dbReference>
<reference evidence="3" key="1">
    <citation type="submission" date="2023-05" db="EMBL/GenBank/DDBJ databases">
        <title>[olsenella] sp. nov., isolated from a pig farm feces dump.</title>
        <authorList>
            <person name="Chang Y.-H."/>
        </authorList>
    </citation>
    <scope>NUCLEOTIDE SEQUENCE</scope>
    <source>
        <strain evidence="3">YH-ols2217</strain>
    </source>
</reference>
<name>A0ABT6ZK18_9ACTN</name>
<accession>A0ABT6ZK18</accession>
<keyword evidence="1" id="KW-0560">Oxidoreductase</keyword>
<comment type="caution">
    <text evidence="3">The sequence shown here is derived from an EMBL/GenBank/DDBJ whole genome shotgun (WGS) entry which is preliminary data.</text>
</comment>
<dbReference type="SUPFAM" id="SSF50475">
    <property type="entry name" value="FMN-binding split barrel"/>
    <property type="match status" value="1"/>
</dbReference>